<evidence type="ECO:0000313" key="3">
    <source>
        <dbReference type="Proteomes" id="UP000238327"/>
    </source>
</evidence>
<keyword evidence="1" id="KW-0812">Transmembrane</keyword>
<dbReference type="AlphaFoldDB" id="A0A2R3QIS2"/>
<dbReference type="OrthoDB" id="6402385at2"/>
<dbReference type="EMBL" id="CP027657">
    <property type="protein sequence ID" value="AVO51627.1"/>
    <property type="molecule type" value="Genomic_DNA"/>
</dbReference>
<accession>A0A2R3QIS2</accession>
<sequence length="179" mass="19702">MKYTELLSIPIRVLGVYIFYSAFLAVIRHYFALGQVAATTPDTYKTYAITAILEVSIMVITAFLLVKLPLTISKFLSPAKPESTLSISITFEQLQSVTLCVLGIYILTKTIPELILNAAWITHHFSQPEAYPGALTELIINELVTIVEMLLGLFLCIKSDGIGLLINRIRKAGIAAPSN</sequence>
<proteinExistence type="predicted"/>
<keyword evidence="1" id="KW-0472">Membrane</keyword>
<gene>
    <name evidence="2" type="ORF">C7A17_02210</name>
</gene>
<name>A0A2R3QIS2_ECTME</name>
<evidence type="ECO:0008006" key="4">
    <source>
        <dbReference type="Google" id="ProtNLM"/>
    </source>
</evidence>
<dbReference type="RefSeq" id="WP_106736474.1">
    <property type="nucleotide sequence ID" value="NZ_CP027657.1"/>
</dbReference>
<feature type="transmembrane region" description="Helical" evidence="1">
    <location>
        <begin position="7"/>
        <end position="27"/>
    </location>
</feature>
<feature type="transmembrane region" description="Helical" evidence="1">
    <location>
        <begin position="47"/>
        <end position="66"/>
    </location>
</feature>
<dbReference type="Proteomes" id="UP000238327">
    <property type="component" value="Chromosome"/>
</dbReference>
<evidence type="ECO:0000256" key="1">
    <source>
        <dbReference type="SAM" id="Phobius"/>
    </source>
</evidence>
<organism evidence="2 3">
    <name type="scientific">Ectopseudomonas mendocina</name>
    <name type="common">Pseudomonas mendocina</name>
    <dbReference type="NCBI Taxonomy" id="300"/>
    <lineage>
        <taxon>Bacteria</taxon>
        <taxon>Pseudomonadati</taxon>
        <taxon>Pseudomonadota</taxon>
        <taxon>Gammaproteobacteria</taxon>
        <taxon>Pseudomonadales</taxon>
        <taxon>Pseudomonadaceae</taxon>
        <taxon>Ectopseudomonas</taxon>
    </lineage>
</organism>
<evidence type="ECO:0000313" key="2">
    <source>
        <dbReference type="EMBL" id="AVO51627.1"/>
    </source>
</evidence>
<keyword evidence="1" id="KW-1133">Transmembrane helix</keyword>
<protein>
    <recommendedName>
        <fullName evidence="4">Transmembrane protein</fullName>
    </recommendedName>
</protein>
<reference evidence="2 3" key="1">
    <citation type="submission" date="2018-03" db="EMBL/GenBank/DDBJ databases">
        <title>Complete genome sequence and methylome analysis of Pseudomonas mendocina NEB 698.</title>
        <authorList>
            <person name="Morgan R.D."/>
        </authorList>
    </citation>
    <scope>NUCLEOTIDE SEQUENCE [LARGE SCALE GENOMIC DNA]</scope>
    <source>
        <strain evidence="2 3">NEB698</strain>
    </source>
</reference>